<evidence type="ECO:0000256" key="4">
    <source>
        <dbReference type="ARBA" id="ARBA00022989"/>
    </source>
</evidence>
<sequence>MLTTFFSFIHKHGSETFRPSSNAIIGIVGQQNTNLFISLVSILFFFPIALCAIYKATQAEEFIKNGDSDRSTQASNCAKSLALAAICTGFLGWSIALLVNTSYLILSTTPKPASFHTVISGSQNKTIQI</sequence>
<evidence type="ECO:0000313" key="8">
    <source>
        <dbReference type="Proteomes" id="UP000762676"/>
    </source>
</evidence>
<evidence type="ECO:0000256" key="2">
    <source>
        <dbReference type="ARBA" id="ARBA00006843"/>
    </source>
</evidence>
<name>A0AAV4HSN1_9GAST</name>
<protein>
    <recommendedName>
        <fullName evidence="9">G-protein coupled receptors family 1 profile domain-containing protein</fullName>
    </recommendedName>
</protein>
<evidence type="ECO:0000256" key="6">
    <source>
        <dbReference type="SAM" id="Phobius"/>
    </source>
</evidence>
<evidence type="ECO:0000256" key="3">
    <source>
        <dbReference type="ARBA" id="ARBA00022692"/>
    </source>
</evidence>
<feature type="transmembrane region" description="Helical" evidence="6">
    <location>
        <begin position="35"/>
        <end position="54"/>
    </location>
</feature>
<keyword evidence="4 6" id="KW-1133">Transmembrane helix</keyword>
<comment type="caution">
    <text evidence="7">The sequence shown here is derived from an EMBL/GenBank/DDBJ whole genome shotgun (WGS) entry which is preliminary data.</text>
</comment>
<reference evidence="7 8" key="1">
    <citation type="journal article" date="2021" name="Elife">
        <title>Chloroplast acquisition without the gene transfer in kleptoplastic sea slugs, Plakobranchus ocellatus.</title>
        <authorList>
            <person name="Maeda T."/>
            <person name="Takahashi S."/>
            <person name="Yoshida T."/>
            <person name="Shimamura S."/>
            <person name="Takaki Y."/>
            <person name="Nagai Y."/>
            <person name="Toyoda A."/>
            <person name="Suzuki Y."/>
            <person name="Arimoto A."/>
            <person name="Ishii H."/>
            <person name="Satoh N."/>
            <person name="Nishiyama T."/>
            <person name="Hasebe M."/>
            <person name="Maruyama T."/>
            <person name="Minagawa J."/>
            <person name="Obokata J."/>
            <person name="Shigenobu S."/>
        </authorList>
    </citation>
    <scope>NUCLEOTIDE SEQUENCE [LARGE SCALE GENOMIC DNA]</scope>
</reference>
<comment type="similarity">
    <text evidence="2">Belongs to the CD225/Dispanin family.</text>
</comment>
<evidence type="ECO:0000313" key="7">
    <source>
        <dbReference type="EMBL" id="GFS01123.1"/>
    </source>
</evidence>
<dbReference type="AlphaFoldDB" id="A0AAV4HSN1"/>
<keyword evidence="5 6" id="KW-0472">Membrane</keyword>
<evidence type="ECO:0000256" key="1">
    <source>
        <dbReference type="ARBA" id="ARBA00004370"/>
    </source>
</evidence>
<feature type="transmembrane region" description="Helical" evidence="6">
    <location>
        <begin position="80"/>
        <end position="106"/>
    </location>
</feature>
<dbReference type="Pfam" id="PF04505">
    <property type="entry name" value="CD225"/>
    <property type="match status" value="1"/>
</dbReference>
<proteinExistence type="inferred from homology"/>
<organism evidence="7 8">
    <name type="scientific">Elysia marginata</name>
    <dbReference type="NCBI Taxonomy" id="1093978"/>
    <lineage>
        <taxon>Eukaryota</taxon>
        <taxon>Metazoa</taxon>
        <taxon>Spiralia</taxon>
        <taxon>Lophotrochozoa</taxon>
        <taxon>Mollusca</taxon>
        <taxon>Gastropoda</taxon>
        <taxon>Heterobranchia</taxon>
        <taxon>Euthyneura</taxon>
        <taxon>Panpulmonata</taxon>
        <taxon>Sacoglossa</taxon>
        <taxon>Placobranchoidea</taxon>
        <taxon>Plakobranchidae</taxon>
        <taxon>Elysia</taxon>
    </lineage>
</organism>
<dbReference type="EMBL" id="BMAT01005869">
    <property type="protein sequence ID" value="GFS01123.1"/>
    <property type="molecule type" value="Genomic_DNA"/>
</dbReference>
<dbReference type="GO" id="GO:0016020">
    <property type="term" value="C:membrane"/>
    <property type="evidence" value="ECO:0007669"/>
    <property type="project" value="UniProtKB-SubCell"/>
</dbReference>
<gene>
    <name evidence="7" type="ORF">ElyMa_002831100</name>
</gene>
<evidence type="ECO:0008006" key="9">
    <source>
        <dbReference type="Google" id="ProtNLM"/>
    </source>
</evidence>
<keyword evidence="8" id="KW-1185">Reference proteome</keyword>
<dbReference type="Proteomes" id="UP000762676">
    <property type="component" value="Unassembled WGS sequence"/>
</dbReference>
<comment type="subcellular location">
    <subcellularLocation>
        <location evidence="1">Membrane</location>
    </subcellularLocation>
</comment>
<accession>A0AAV4HSN1</accession>
<dbReference type="InterPro" id="IPR007593">
    <property type="entry name" value="CD225/Dispanin_fam"/>
</dbReference>
<evidence type="ECO:0000256" key="5">
    <source>
        <dbReference type="ARBA" id="ARBA00023136"/>
    </source>
</evidence>
<keyword evidence="3 6" id="KW-0812">Transmembrane</keyword>